<comment type="subcellular location">
    <subcellularLocation>
        <location evidence="1">Nucleus</location>
    </subcellularLocation>
</comment>
<keyword evidence="7" id="KW-1185">Reference proteome</keyword>
<dbReference type="Proteomes" id="UP000189703">
    <property type="component" value="Unplaced"/>
</dbReference>
<evidence type="ECO:0000256" key="3">
    <source>
        <dbReference type="ARBA" id="ARBA00023163"/>
    </source>
</evidence>
<dbReference type="RefSeq" id="XP_010261481.1">
    <property type="nucleotide sequence ID" value="XM_010263179.2"/>
</dbReference>
<dbReference type="FunFam" id="4.10.280.10:FF:000002">
    <property type="entry name" value="Basic helix-loop-helix transcription factor"/>
    <property type="match status" value="1"/>
</dbReference>
<dbReference type="InterPro" id="IPR036638">
    <property type="entry name" value="HLH_DNA-bd_sf"/>
</dbReference>
<evidence type="ECO:0000313" key="7">
    <source>
        <dbReference type="Proteomes" id="UP000189703"/>
    </source>
</evidence>
<dbReference type="Gene3D" id="4.10.280.10">
    <property type="entry name" value="Helix-loop-helix DNA-binding domain"/>
    <property type="match status" value="1"/>
</dbReference>
<keyword evidence="2" id="KW-0805">Transcription regulation</keyword>
<feature type="compositionally biased region" description="Basic and acidic residues" evidence="5">
    <location>
        <begin position="1"/>
        <end position="15"/>
    </location>
</feature>
<protein>
    <submittedName>
        <fullName evidence="8 9">Transcription factor bHLH49</fullName>
    </submittedName>
</protein>
<dbReference type="GO" id="GO:0046983">
    <property type="term" value="F:protein dimerization activity"/>
    <property type="evidence" value="ECO:0007669"/>
    <property type="project" value="InterPro"/>
</dbReference>
<dbReference type="InterPro" id="IPR011598">
    <property type="entry name" value="bHLH_dom"/>
</dbReference>
<sequence length="542" mass="58261">MDMGDKDKFGLEKGSGDPVNYHSSNMSTDWRFGGANISNQSMGLVPTDNSIPVRKGDLMGSSVSLVNSFCPTIWDHPNSLNLGFCDSNAQTGTNTSNTVAIRKGIPVCSSTSIDKALDIGWNPTISKGGVFLQSNTGIIPQSLSQFPADADFIERAARFSCFNAGNFSDMMNPFSIPQTLVPYSKGGTVQAPIQNNEMHLPEAAKEVTPSADHGATEGNPIENERQTGNFMRHPDEEKQGIGVSSNESDEADFSGSGDGQGDPSMLESAGGDPSSSKGISIKKRKRSGQDNELDQVKGAQVPGEGAKDNTETKQKGDQNLTSATAKPAGKHGKDSSQPSDAPKEDYIHVRARRGQATNSHSLAERVRREKISERMKFLQDLVPGCSKVTGKAVMLDEIINYVQSLQRQVEFLSMKLAAVNPRLDFNIEGFLAKDILQARGGSSTMGFSPDMGMSHPQLHPSQQGLIQAGIPGMGSPSDALRRTINSQLTAMSGGYKEPTQLPNMWVDDELHNVVQMNYGASVPFNNQELNGSLPPGHMKVEL</sequence>
<feature type="domain" description="BHLH" evidence="6">
    <location>
        <begin position="355"/>
        <end position="405"/>
    </location>
</feature>
<dbReference type="PANTHER" id="PTHR12565:SF184">
    <property type="entry name" value="BHLH TRANSCRIPTION FACTOR"/>
    <property type="match status" value="1"/>
</dbReference>
<dbReference type="InterPro" id="IPR024097">
    <property type="entry name" value="bHLH_ZIP_TF"/>
</dbReference>
<name>A0A1U8A8P0_NELNU</name>
<dbReference type="OrthoDB" id="1923196at2759"/>
<dbReference type="PROSITE" id="PS50888">
    <property type="entry name" value="BHLH"/>
    <property type="match status" value="1"/>
</dbReference>
<reference evidence="8 9" key="1">
    <citation type="submission" date="2025-04" db="UniProtKB">
        <authorList>
            <consortium name="RefSeq"/>
        </authorList>
    </citation>
    <scope>IDENTIFICATION</scope>
</reference>
<dbReference type="CDD" id="cd18919">
    <property type="entry name" value="bHLH_AtBPE_like"/>
    <property type="match status" value="1"/>
</dbReference>
<dbReference type="SUPFAM" id="SSF47459">
    <property type="entry name" value="HLH, helix-loop-helix DNA-binding domain"/>
    <property type="match status" value="1"/>
</dbReference>
<dbReference type="Pfam" id="PF00010">
    <property type="entry name" value="HLH"/>
    <property type="match status" value="1"/>
</dbReference>
<dbReference type="KEGG" id="nnu:104600291"/>
<evidence type="ECO:0000313" key="9">
    <source>
        <dbReference type="RefSeq" id="XP_010261481.1"/>
    </source>
</evidence>
<dbReference type="RefSeq" id="XP_010261471.1">
    <property type="nucleotide sequence ID" value="XM_010263169.2"/>
</dbReference>
<evidence type="ECO:0000259" key="6">
    <source>
        <dbReference type="PROSITE" id="PS50888"/>
    </source>
</evidence>
<feature type="compositionally biased region" description="Basic and acidic residues" evidence="5">
    <location>
        <begin position="305"/>
        <end position="316"/>
    </location>
</feature>
<proteinExistence type="predicted"/>
<evidence type="ECO:0000256" key="4">
    <source>
        <dbReference type="ARBA" id="ARBA00023242"/>
    </source>
</evidence>
<evidence type="ECO:0000313" key="8">
    <source>
        <dbReference type="RefSeq" id="XP_010261471.1"/>
    </source>
</evidence>
<dbReference type="PANTHER" id="PTHR12565">
    <property type="entry name" value="STEROL REGULATORY ELEMENT-BINDING PROTEIN"/>
    <property type="match status" value="1"/>
</dbReference>
<keyword evidence="4" id="KW-0539">Nucleus</keyword>
<keyword evidence="3" id="KW-0804">Transcription</keyword>
<evidence type="ECO:0000256" key="1">
    <source>
        <dbReference type="ARBA" id="ARBA00004123"/>
    </source>
</evidence>
<accession>A0A1U8A8P0</accession>
<gene>
    <name evidence="8 9" type="primary">LOC104600291</name>
</gene>
<dbReference type="AlphaFoldDB" id="A0A1U8A8P0"/>
<dbReference type="eggNOG" id="ENOG502QT8I">
    <property type="taxonomic scope" value="Eukaryota"/>
</dbReference>
<evidence type="ECO:0000256" key="2">
    <source>
        <dbReference type="ARBA" id="ARBA00023015"/>
    </source>
</evidence>
<feature type="region of interest" description="Disordered" evidence="5">
    <location>
        <begin position="1"/>
        <end position="20"/>
    </location>
</feature>
<dbReference type="GO" id="GO:0003700">
    <property type="term" value="F:DNA-binding transcription factor activity"/>
    <property type="evidence" value="ECO:0000318"/>
    <property type="project" value="GO_Central"/>
</dbReference>
<organism evidence="7 9">
    <name type="scientific">Nelumbo nucifera</name>
    <name type="common">Sacred lotus</name>
    <dbReference type="NCBI Taxonomy" id="4432"/>
    <lineage>
        <taxon>Eukaryota</taxon>
        <taxon>Viridiplantae</taxon>
        <taxon>Streptophyta</taxon>
        <taxon>Embryophyta</taxon>
        <taxon>Tracheophyta</taxon>
        <taxon>Spermatophyta</taxon>
        <taxon>Magnoliopsida</taxon>
        <taxon>Proteales</taxon>
        <taxon>Nelumbonaceae</taxon>
        <taxon>Nelumbo</taxon>
    </lineage>
</organism>
<dbReference type="SMART" id="SM00353">
    <property type="entry name" value="HLH"/>
    <property type="match status" value="1"/>
</dbReference>
<dbReference type="GeneID" id="104600291"/>
<dbReference type="OMA" id="ESSMNPY"/>
<dbReference type="GO" id="GO:0005634">
    <property type="term" value="C:nucleus"/>
    <property type="evidence" value="ECO:0000318"/>
    <property type="project" value="GO_Central"/>
</dbReference>
<feature type="region of interest" description="Disordered" evidence="5">
    <location>
        <begin position="205"/>
        <end position="342"/>
    </location>
</feature>
<evidence type="ECO:0000256" key="5">
    <source>
        <dbReference type="SAM" id="MobiDB-lite"/>
    </source>
</evidence>